<feature type="compositionally biased region" description="Polar residues" evidence="1">
    <location>
        <begin position="14"/>
        <end position="34"/>
    </location>
</feature>
<accession>A0ABD0J8J1</accession>
<evidence type="ECO:0000256" key="1">
    <source>
        <dbReference type="SAM" id="MobiDB-lite"/>
    </source>
</evidence>
<dbReference type="Proteomes" id="UP001519460">
    <property type="component" value="Unassembled WGS sequence"/>
</dbReference>
<gene>
    <name evidence="2" type="ORF">BaRGS_00037567</name>
</gene>
<feature type="compositionally biased region" description="Basic and acidic residues" evidence="1">
    <location>
        <begin position="1"/>
        <end position="12"/>
    </location>
</feature>
<evidence type="ECO:0000313" key="2">
    <source>
        <dbReference type="EMBL" id="KAK7465876.1"/>
    </source>
</evidence>
<evidence type="ECO:0000313" key="3">
    <source>
        <dbReference type="Proteomes" id="UP001519460"/>
    </source>
</evidence>
<organism evidence="2 3">
    <name type="scientific">Batillaria attramentaria</name>
    <dbReference type="NCBI Taxonomy" id="370345"/>
    <lineage>
        <taxon>Eukaryota</taxon>
        <taxon>Metazoa</taxon>
        <taxon>Spiralia</taxon>
        <taxon>Lophotrochozoa</taxon>
        <taxon>Mollusca</taxon>
        <taxon>Gastropoda</taxon>
        <taxon>Caenogastropoda</taxon>
        <taxon>Sorbeoconcha</taxon>
        <taxon>Cerithioidea</taxon>
        <taxon>Batillariidae</taxon>
        <taxon>Batillaria</taxon>
    </lineage>
</organism>
<proteinExistence type="predicted"/>
<dbReference type="AlphaFoldDB" id="A0ABD0J8J1"/>
<comment type="caution">
    <text evidence="2">The sequence shown here is derived from an EMBL/GenBank/DDBJ whole genome shotgun (WGS) entry which is preliminary data.</text>
</comment>
<feature type="region of interest" description="Disordered" evidence="1">
    <location>
        <begin position="1"/>
        <end position="50"/>
    </location>
</feature>
<name>A0ABD0J8J1_9CAEN</name>
<keyword evidence="3" id="KW-1185">Reference proteome</keyword>
<reference evidence="2 3" key="1">
    <citation type="journal article" date="2023" name="Sci. Data">
        <title>Genome assembly of the Korean intertidal mud-creeper Batillaria attramentaria.</title>
        <authorList>
            <person name="Patra A.K."/>
            <person name="Ho P.T."/>
            <person name="Jun S."/>
            <person name="Lee S.J."/>
            <person name="Kim Y."/>
            <person name="Won Y.J."/>
        </authorList>
    </citation>
    <scope>NUCLEOTIDE SEQUENCE [LARGE SCALE GENOMIC DNA]</scope>
    <source>
        <strain evidence="2">Wonlab-2016</strain>
    </source>
</reference>
<dbReference type="EMBL" id="JACVVK020000567">
    <property type="protein sequence ID" value="KAK7465876.1"/>
    <property type="molecule type" value="Genomic_DNA"/>
</dbReference>
<sequence length="108" mass="12192">MQAHETRSDDKSTPPFQNNPENSTQTDSNISNATARPPRLRGKREENITGENCTENFEWVGQETTTERHPIMRTDSVTGRLVSILMRPPISQRANPDIEIKLYIVVAG</sequence>
<protein>
    <submittedName>
        <fullName evidence="2">Uncharacterized protein</fullName>
    </submittedName>
</protein>